<evidence type="ECO:0000256" key="2">
    <source>
        <dbReference type="ARBA" id="ARBA00022679"/>
    </source>
</evidence>
<dbReference type="EMBL" id="JAGMVS010000038">
    <property type="protein sequence ID" value="MCM2436638.1"/>
    <property type="molecule type" value="Genomic_DNA"/>
</dbReference>
<accession>A0ABT0VFN4</accession>
<dbReference type="InterPro" id="IPR029063">
    <property type="entry name" value="SAM-dependent_MTases_sf"/>
</dbReference>
<feature type="binding site" evidence="5">
    <location>
        <begin position="112"/>
        <end position="116"/>
    </location>
    <ligand>
        <name>S-adenosyl-L-methionine</name>
        <dbReference type="ChEBI" id="CHEBI:59789"/>
    </ligand>
</feature>
<dbReference type="GO" id="GO:0032259">
    <property type="term" value="P:methylation"/>
    <property type="evidence" value="ECO:0007669"/>
    <property type="project" value="UniProtKB-KW"/>
</dbReference>
<dbReference type="PANTHER" id="PTHR18895">
    <property type="entry name" value="HEMK METHYLTRANSFERASE"/>
    <property type="match status" value="1"/>
</dbReference>
<evidence type="ECO:0000256" key="5">
    <source>
        <dbReference type="HAMAP-Rule" id="MF_02126"/>
    </source>
</evidence>
<keyword evidence="2 5" id="KW-0808">Transferase</keyword>
<dbReference type="InterPro" id="IPR004556">
    <property type="entry name" value="HemK-like"/>
</dbReference>
<dbReference type="InterPro" id="IPR019874">
    <property type="entry name" value="RF_methyltr_PrmC"/>
</dbReference>
<dbReference type="Pfam" id="PF05175">
    <property type="entry name" value="MTS"/>
    <property type="match status" value="1"/>
</dbReference>
<keyword evidence="9" id="KW-1185">Reference proteome</keyword>
<feature type="domain" description="Methyltransferase small" evidence="6">
    <location>
        <begin position="101"/>
        <end position="186"/>
    </location>
</feature>
<dbReference type="InterPro" id="IPR040758">
    <property type="entry name" value="PrmC_N"/>
</dbReference>
<comment type="catalytic activity">
    <reaction evidence="4 5">
        <text>L-glutaminyl-[peptide chain release factor] + S-adenosyl-L-methionine = N(5)-methyl-L-glutaminyl-[peptide chain release factor] + S-adenosyl-L-homocysteine + H(+)</text>
        <dbReference type="Rhea" id="RHEA:42896"/>
        <dbReference type="Rhea" id="RHEA-COMP:10271"/>
        <dbReference type="Rhea" id="RHEA-COMP:10272"/>
        <dbReference type="ChEBI" id="CHEBI:15378"/>
        <dbReference type="ChEBI" id="CHEBI:30011"/>
        <dbReference type="ChEBI" id="CHEBI:57856"/>
        <dbReference type="ChEBI" id="CHEBI:59789"/>
        <dbReference type="ChEBI" id="CHEBI:61891"/>
        <dbReference type="EC" id="2.1.1.297"/>
    </reaction>
</comment>
<organism evidence="8 9">
    <name type="scientific">Periweissella beninensis</name>
    <dbReference type="NCBI Taxonomy" id="504936"/>
    <lineage>
        <taxon>Bacteria</taxon>
        <taxon>Bacillati</taxon>
        <taxon>Bacillota</taxon>
        <taxon>Bacilli</taxon>
        <taxon>Lactobacillales</taxon>
        <taxon>Lactobacillaceae</taxon>
        <taxon>Periweissella</taxon>
    </lineage>
</organism>
<feature type="binding site" evidence="5">
    <location>
        <begin position="176"/>
        <end position="179"/>
    </location>
    <ligand>
        <name>substrate</name>
    </ligand>
</feature>
<dbReference type="RefSeq" id="WP_205143088.1">
    <property type="nucleotide sequence ID" value="NZ_JAFBDN010000003.1"/>
</dbReference>
<feature type="domain" description="Release factor glutamine methyltransferase N-terminal" evidence="7">
    <location>
        <begin position="7"/>
        <end position="67"/>
    </location>
</feature>
<evidence type="ECO:0000313" key="8">
    <source>
        <dbReference type="EMBL" id="MCM2436638.1"/>
    </source>
</evidence>
<feature type="binding site" evidence="5">
    <location>
        <position position="176"/>
    </location>
    <ligand>
        <name>S-adenosyl-L-methionine</name>
        <dbReference type="ChEBI" id="CHEBI:59789"/>
    </ligand>
</feature>
<dbReference type="SUPFAM" id="SSF53335">
    <property type="entry name" value="S-adenosyl-L-methionine-dependent methyltransferases"/>
    <property type="match status" value="1"/>
</dbReference>
<dbReference type="PANTHER" id="PTHR18895:SF74">
    <property type="entry name" value="MTRF1L RELEASE FACTOR GLUTAMINE METHYLTRANSFERASE"/>
    <property type="match status" value="1"/>
</dbReference>
<dbReference type="EC" id="2.1.1.297" evidence="5"/>
<dbReference type="Gene3D" id="1.10.8.10">
    <property type="entry name" value="DNA helicase RuvA subunit, C-terminal domain"/>
    <property type="match status" value="1"/>
</dbReference>
<dbReference type="Pfam" id="PF17827">
    <property type="entry name" value="PrmC_N"/>
    <property type="match status" value="1"/>
</dbReference>
<evidence type="ECO:0000259" key="7">
    <source>
        <dbReference type="Pfam" id="PF17827"/>
    </source>
</evidence>
<comment type="caution">
    <text evidence="8">The sequence shown here is derived from an EMBL/GenBank/DDBJ whole genome shotgun (WGS) entry which is preliminary data.</text>
</comment>
<sequence length="270" mass="30878">MTKTNFEVRQWAFSYLNQADVDLLLMGLNDWTYSQLILHLRDECQNWPIFEAYVRRARNDEPIQYILKQAHFYDRFFYVDQRVLIPRMETEELIEWVLADNQQSHQKVLDLGTGSGAIAITLKCEQPSWQVTASDISKDAIAVAKQNSTSLKANVDFIVSDVFNNIDDKYDLIISNPPYIADTEITVMDQTVLKYEPHLALFAPNHGLAIYQQIALNLKDHLLTNGTAYFEIGYQQGPQIIAIFKKALPDATVSLQKDMAGNDRMIKVGV</sequence>
<feature type="binding site" evidence="5">
    <location>
        <position position="135"/>
    </location>
    <ligand>
        <name>S-adenosyl-L-methionine</name>
        <dbReference type="ChEBI" id="CHEBI:59789"/>
    </ligand>
</feature>
<evidence type="ECO:0000256" key="1">
    <source>
        <dbReference type="ARBA" id="ARBA00022603"/>
    </source>
</evidence>
<name>A0ABT0VFN4_9LACO</name>
<protein>
    <recommendedName>
        <fullName evidence="5">Release factor glutamine methyltransferase</fullName>
        <shortName evidence="5">RF MTase</shortName>
        <ecNumber evidence="5">2.1.1.297</ecNumber>
    </recommendedName>
    <alternativeName>
        <fullName evidence="5">N5-glutamine methyltransferase PrmC</fullName>
    </alternativeName>
    <alternativeName>
        <fullName evidence="5">Protein-(glutamine-N5) MTase PrmC</fullName>
    </alternativeName>
    <alternativeName>
        <fullName evidence="5">Protein-glutamine N-methyltransferase PrmC</fullName>
    </alternativeName>
</protein>
<dbReference type="Gene3D" id="3.40.50.150">
    <property type="entry name" value="Vaccinia Virus protein VP39"/>
    <property type="match status" value="1"/>
</dbReference>
<evidence type="ECO:0000313" key="9">
    <source>
        <dbReference type="Proteomes" id="UP001057481"/>
    </source>
</evidence>
<keyword evidence="1 5" id="KW-0489">Methyltransferase</keyword>
<dbReference type="NCBIfam" id="TIGR03534">
    <property type="entry name" value="RF_mod_PrmC"/>
    <property type="match status" value="1"/>
</dbReference>
<comment type="caution">
    <text evidence="5">Lacks conserved residue(s) required for the propagation of feature annotation.</text>
</comment>
<evidence type="ECO:0000256" key="3">
    <source>
        <dbReference type="ARBA" id="ARBA00022691"/>
    </source>
</evidence>
<dbReference type="InterPro" id="IPR002052">
    <property type="entry name" value="DNA_methylase_N6_adenine_CS"/>
</dbReference>
<dbReference type="NCBIfam" id="TIGR00536">
    <property type="entry name" value="hemK_fam"/>
    <property type="match status" value="1"/>
</dbReference>
<comment type="similarity">
    <text evidence="5">Belongs to the protein N5-glutamine methyltransferase family. PrmC subfamily.</text>
</comment>
<dbReference type="InterPro" id="IPR007848">
    <property type="entry name" value="Small_mtfrase_dom"/>
</dbReference>
<dbReference type="PROSITE" id="PS00092">
    <property type="entry name" value="N6_MTASE"/>
    <property type="match status" value="1"/>
</dbReference>
<reference evidence="8" key="1">
    <citation type="submission" date="2021-04" db="EMBL/GenBank/DDBJ databases">
        <title>Taxonomic assessment of Weissella genus.</title>
        <authorList>
            <person name="Fanelli F."/>
            <person name="Chieffi D."/>
            <person name="Dell'Aquila A."/>
            <person name="Gyu-Sung C."/>
            <person name="Franz C.M.A.P."/>
            <person name="Fusco V."/>
        </authorList>
    </citation>
    <scope>NUCLEOTIDE SEQUENCE</scope>
    <source>
        <strain evidence="8">LMG 25373</strain>
    </source>
</reference>
<keyword evidence="3 5" id="KW-0949">S-adenosyl-L-methionine</keyword>
<evidence type="ECO:0000259" key="6">
    <source>
        <dbReference type="Pfam" id="PF05175"/>
    </source>
</evidence>
<evidence type="ECO:0000256" key="4">
    <source>
        <dbReference type="ARBA" id="ARBA00048391"/>
    </source>
</evidence>
<dbReference type="HAMAP" id="MF_02126">
    <property type="entry name" value="RF_methyltr_PrmC"/>
    <property type="match status" value="1"/>
</dbReference>
<proteinExistence type="inferred from homology"/>
<dbReference type="Proteomes" id="UP001057481">
    <property type="component" value="Unassembled WGS sequence"/>
</dbReference>
<dbReference type="CDD" id="cd02440">
    <property type="entry name" value="AdoMet_MTases"/>
    <property type="match status" value="1"/>
</dbReference>
<dbReference type="InterPro" id="IPR050320">
    <property type="entry name" value="N5-glutamine_MTase"/>
</dbReference>
<comment type="function">
    <text evidence="5">Methylates the class 1 translation termination release factors RF1/PrfA and RF2/PrfB on the glutamine residue of the universally conserved GGQ motif.</text>
</comment>
<dbReference type="GO" id="GO:0102559">
    <property type="term" value="F:peptide chain release factor N(5)-glutamine methyltransferase activity"/>
    <property type="evidence" value="ECO:0007669"/>
    <property type="project" value="UniProtKB-EC"/>
</dbReference>
<gene>
    <name evidence="5 8" type="primary">prmC</name>
    <name evidence="8" type="ORF">KAK10_01645</name>
</gene>